<organism evidence="2 3">
    <name type="scientific">Dactylonectria macrodidyma</name>
    <dbReference type="NCBI Taxonomy" id="307937"/>
    <lineage>
        <taxon>Eukaryota</taxon>
        <taxon>Fungi</taxon>
        <taxon>Dikarya</taxon>
        <taxon>Ascomycota</taxon>
        <taxon>Pezizomycotina</taxon>
        <taxon>Sordariomycetes</taxon>
        <taxon>Hypocreomycetidae</taxon>
        <taxon>Hypocreales</taxon>
        <taxon>Nectriaceae</taxon>
        <taxon>Dactylonectria</taxon>
    </lineage>
</organism>
<dbReference type="EMBL" id="JAGMUV010000003">
    <property type="protein sequence ID" value="KAH7165313.1"/>
    <property type="molecule type" value="Genomic_DNA"/>
</dbReference>
<name>A0A9P9FJH8_9HYPO</name>
<accession>A0A9P9FJH8</accession>
<feature type="region of interest" description="Disordered" evidence="1">
    <location>
        <begin position="563"/>
        <end position="588"/>
    </location>
</feature>
<dbReference type="Proteomes" id="UP000738349">
    <property type="component" value="Unassembled WGS sequence"/>
</dbReference>
<dbReference type="PANTHER" id="PTHR35391">
    <property type="entry name" value="C2H2-TYPE DOMAIN-CONTAINING PROTEIN-RELATED"/>
    <property type="match status" value="1"/>
</dbReference>
<evidence type="ECO:0000313" key="2">
    <source>
        <dbReference type="EMBL" id="KAH7165313.1"/>
    </source>
</evidence>
<keyword evidence="3" id="KW-1185">Reference proteome</keyword>
<gene>
    <name evidence="2" type="ORF">EDB81DRAFT_778963</name>
</gene>
<dbReference type="AlphaFoldDB" id="A0A9P9FJH8"/>
<comment type="caution">
    <text evidence="2">The sequence shown here is derived from an EMBL/GenBank/DDBJ whole genome shotgun (WGS) entry which is preliminary data.</text>
</comment>
<dbReference type="OrthoDB" id="20872at2759"/>
<evidence type="ECO:0000256" key="1">
    <source>
        <dbReference type="SAM" id="MobiDB-lite"/>
    </source>
</evidence>
<sequence>MSELTTQPKQPMVADQANRCLLSFQQCLLLAANIHPREYSLVEDQFARFSAWTVSTGVFAPNRASMDHRLRRAPEVQNVVTGLLELLNLHVQSCSEYLRTFGQVLLDDNLPTTDGRLKKILGDIASEISRLNKLSNVIRRAGKETQNLRANEFSLQDECGYDTASLLLSQFQHHIRDRFPDIMDTIQERLAHAMVLRRKRILYKRSRQPKEPSKIDRVASRAPISLPEAKEATPSTKSFLSVDITAPITQSRVAQSQIRSATTLAPEKFELANSAPSLVATSKTVALGNHESLSFPPSPGVGLRLKYERMKENRWAEYEAHLESIPGYRAFMTNDIDDIIASENFSHLKEEILISQAKLERALKDDLHAIGEVTCPYCLDALPAIYVFDELQWQTHIKSDLDPYVCLFEKCDRPDEIYSHYEEWLQHMHDHYCLWRCSTHRQEPFSTQEEYLVHMREAHKTKLSDTKLRVLANRNARKQGKIFESCPLCGEANLEGRPLDDHIVGHLRCLALKSLPSYEERLPEDLRDENNSIFTSNGRGGSTIKGYTVSEMSEGGSEIDWHHPSTDDTQSCMPPHEETESAEIGDTPHPIDWEFVTETCKSFANLVDDSLIQSMLKRKRIEADVTDILTMEELELNPPRTSLLIEQKSILGLVNDRLLQCAYDACTRYQFPIPLAEGMRPIKGPRGREWAEWVHFLKRLAAKRRIPARAFRNEQVGDLITILENSLDIQIARHQSPPSQNDRSMLRLITLGFEVAKILEDAPAMKSLQELKFSTKRQIEERSASTVLPQYITFRPQPDESDGITRVESLMLMYTCHLCHDVWIYDTTPSCINCSHRPCSNCSTHYANLME</sequence>
<dbReference type="PANTHER" id="PTHR35391:SF7">
    <property type="entry name" value="C2H2-TYPE DOMAIN-CONTAINING PROTEIN"/>
    <property type="match status" value="1"/>
</dbReference>
<evidence type="ECO:0000313" key="3">
    <source>
        <dbReference type="Proteomes" id="UP000738349"/>
    </source>
</evidence>
<proteinExistence type="predicted"/>
<protein>
    <submittedName>
        <fullName evidence="2">Uncharacterized protein</fullName>
    </submittedName>
</protein>
<reference evidence="2" key="1">
    <citation type="journal article" date="2021" name="Nat. Commun.">
        <title>Genetic determinants of endophytism in the Arabidopsis root mycobiome.</title>
        <authorList>
            <person name="Mesny F."/>
            <person name="Miyauchi S."/>
            <person name="Thiergart T."/>
            <person name="Pickel B."/>
            <person name="Atanasova L."/>
            <person name="Karlsson M."/>
            <person name="Huettel B."/>
            <person name="Barry K.W."/>
            <person name="Haridas S."/>
            <person name="Chen C."/>
            <person name="Bauer D."/>
            <person name="Andreopoulos W."/>
            <person name="Pangilinan J."/>
            <person name="LaButti K."/>
            <person name="Riley R."/>
            <person name="Lipzen A."/>
            <person name="Clum A."/>
            <person name="Drula E."/>
            <person name="Henrissat B."/>
            <person name="Kohler A."/>
            <person name="Grigoriev I.V."/>
            <person name="Martin F.M."/>
            <person name="Hacquard S."/>
        </authorList>
    </citation>
    <scope>NUCLEOTIDE SEQUENCE</scope>
    <source>
        <strain evidence="2">MPI-CAGE-AT-0147</strain>
    </source>
</reference>